<sequence length="290" mass="30563">MRAAVLALFLAGAALCYAQPVSNATAGVISVGTGGPATQVQLDNMWTVSQQGSHYNRYWRTFLIGEVMIDKSNTTDSDTECSYLCDDHFGCSTWAWCNDQNGCKVDDAACSTTATVPFQTCILSTWENVIPAYTDEDFGGPDGNGTAMVGTSGPAVGFISGYLLSSPSAPAFQPPSGLGWWNNFTVEKGVFYYLDTMGTPEGAASASDCAARCSTTQGCDAYNFCPLDEADGCLVPQFMCSSQLSVIAGYCMLASTESEGANTPFVKLDAITLPFISGVRIPVVTTPTPA</sequence>
<evidence type="ECO:0000259" key="2">
    <source>
        <dbReference type="Pfam" id="PF14295"/>
    </source>
</evidence>
<dbReference type="Proteomes" id="UP000239899">
    <property type="component" value="Unassembled WGS sequence"/>
</dbReference>
<accession>A0A2P6TIZ9</accession>
<keyword evidence="1" id="KW-0732">Signal</keyword>
<feature type="domain" description="Apple" evidence="2">
    <location>
        <begin position="75"/>
        <end position="110"/>
    </location>
</feature>
<feature type="signal peptide" evidence="1">
    <location>
        <begin position="1"/>
        <end position="18"/>
    </location>
</feature>
<gene>
    <name evidence="3" type="ORF">C2E21_7047</name>
</gene>
<feature type="domain" description="Apple" evidence="2">
    <location>
        <begin position="203"/>
        <end position="226"/>
    </location>
</feature>
<evidence type="ECO:0000313" key="4">
    <source>
        <dbReference type="Proteomes" id="UP000239899"/>
    </source>
</evidence>
<evidence type="ECO:0000256" key="1">
    <source>
        <dbReference type="SAM" id="SignalP"/>
    </source>
</evidence>
<dbReference type="EMBL" id="LHPG02000014">
    <property type="protein sequence ID" value="PRW39216.1"/>
    <property type="molecule type" value="Genomic_DNA"/>
</dbReference>
<keyword evidence="4" id="KW-1185">Reference proteome</keyword>
<proteinExistence type="predicted"/>
<dbReference type="AlphaFoldDB" id="A0A2P6TIZ9"/>
<organism evidence="3 4">
    <name type="scientific">Chlorella sorokiniana</name>
    <name type="common">Freshwater green alga</name>
    <dbReference type="NCBI Taxonomy" id="3076"/>
    <lineage>
        <taxon>Eukaryota</taxon>
        <taxon>Viridiplantae</taxon>
        <taxon>Chlorophyta</taxon>
        <taxon>core chlorophytes</taxon>
        <taxon>Trebouxiophyceae</taxon>
        <taxon>Chlorellales</taxon>
        <taxon>Chlorellaceae</taxon>
        <taxon>Chlorella clade</taxon>
        <taxon>Chlorella</taxon>
    </lineage>
</organism>
<evidence type="ECO:0000313" key="3">
    <source>
        <dbReference type="EMBL" id="PRW39216.1"/>
    </source>
</evidence>
<protein>
    <submittedName>
        <fullName evidence="3">Nitrate reductase</fullName>
    </submittedName>
</protein>
<dbReference type="InterPro" id="IPR003609">
    <property type="entry name" value="Pan_app"/>
</dbReference>
<feature type="chain" id="PRO_5015126055" evidence="1">
    <location>
        <begin position="19"/>
        <end position="290"/>
    </location>
</feature>
<reference evidence="3 4" key="1">
    <citation type="journal article" date="2018" name="Plant J.">
        <title>Genome sequences of Chlorella sorokiniana UTEX 1602 and Micractinium conductrix SAG 241.80: implications to maltose excretion by a green alga.</title>
        <authorList>
            <person name="Arriola M.B."/>
            <person name="Velmurugan N."/>
            <person name="Zhang Y."/>
            <person name="Plunkett M.H."/>
            <person name="Hondzo H."/>
            <person name="Barney B.M."/>
        </authorList>
    </citation>
    <scope>NUCLEOTIDE SEQUENCE [LARGE SCALE GENOMIC DNA]</scope>
    <source>
        <strain evidence="4">UTEX 1602</strain>
    </source>
</reference>
<comment type="caution">
    <text evidence="3">The sequence shown here is derived from an EMBL/GenBank/DDBJ whole genome shotgun (WGS) entry which is preliminary data.</text>
</comment>
<dbReference type="OrthoDB" id="10321339at2759"/>
<name>A0A2P6TIZ9_CHLSO</name>
<dbReference type="Pfam" id="PF14295">
    <property type="entry name" value="PAN_4"/>
    <property type="match status" value="2"/>
</dbReference>